<evidence type="ECO:0000259" key="2">
    <source>
        <dbReference type="Pfam" id="PF13751"/>
    </source>
</evidence>
<dbReference type="InterPro" id="IPR025668">
    <property type="entry name" value="Tnp_DDE_dom"/>
</dbReference>
<accession>A0A1G8Y4E5</accession>
<proteinExistence type="predicted"/>
<sequence length="85" mass="10087">MENQKQRKDVRERLATEEGEGKYSQRKIDVEPVFGQIKHNRQFHRFSLRGLSKNTVEWGLICAAHNLIKWTLKLNQRSKEPQIRG</sequence>
<feature type="region of interest" description="Disordered" evidence="1">
    <location>
        <begin position="1"/>
        <end position="23"/>
    </location>
</feature>
<gene>
    <name evidence="3" type="ORF">SAMN04487909_13461</name>
</gene>
<name>A0A1G8Y4E5_ANEMI</name>
<organism evidence="3 4">
    <name type="scientific">Aneurinibacillus migulanus</name>
    <name type="common">Bacillus migulanus</name>
    <dbReference type="NCBI Taxonomy" id="47500"/>
    <lineage>
        <taxon>Bacteria</taxon>
        <taxon>Bacillati</taxon>
        <taxon>Bacillota</taxon>
        <taxon>Bacilli</taxon>
        <taxon>Bacillales</taxon>
        <taxon>Paenibacillaceae</taxon>
        <taxon>Aneurinibacillus group</taxon>
        <taxon>Aneurinibacillus</taxon>
    </lineage>
</organism>
<dbReference type="PANTHER" id="PTHR33408:SF2">
    <property type="entry name" value="TRANSPOSASE DDE DOMAIN-CONTAINING PROTEIN"/>
    <property type="match status" value="1"/>
</dbReference>
<reference evidence="3 4" key="1">
    <citation type="submission" date="2016-10" db="EMBL/GenBank/DDBJ databases">
        <authorList>
            <person name="de Groot N.N."/>
        </authorList>
    </citation>
    <scope>NUCLEOTIDE SEQUENCE [LARGE SCALE GENOMIC DNA]</scope>
    <source>
        <strain evidence="3 4">DSM 2895</strain>
    </source>
</reference>
<dbReference type="Pfam" id="PF13751">
    <property type="entry name" value="DDE_Tnp_1_6"/>
    <property type="match status" value="1"/>
</dbReference>
<evidence type="ECO:0000256" key="1">
    <source>
        <dbReference type="SAM" id="MobiDB-lite"/>
    </source>
</evidence>
<dbReference type="Proteomes" id="UP000182836">
    <property type="component" value="Unassembled WGS sequence"/>
</dbReference>
<dbReference type="EMBL" id="FNED01000034">
    <property type="protein sequence ID" value="SDJ97666.1"/>
    <property type="molecule type" value="Genomic_DNA"/>
</dbReference>
<feature type="domain" description="Transposase DDE" evidence="2">
    <location>
        <begin position="4"/>
        <end position="69"/>
    </location>
</feature>
<protein>
    <submittedName>
        <fullName evidence="3">Transposase DDE domain-containing protein</fullName>
    </submittedName>
</protein>
<dbReference type="PANTHER" id="PTHR33408">
    <property type="entry name" value="TRANSPOSASE"/>
    <property type="match status" value="1"/>
</dbReference>
<evidence type="ECO:0000313" key="4">
    <source>
        <dbReference type="Proteomes" id="UP000182836"/>
    </source>
</evidence>
<evidence type="ECO:0000313" key="3">
    <source>
        <dbReference type="EMBL" id="SDJ97666.1"/>
    </source>
</evidence>
<dbReference type="AlphaFoldDB" id="A0A1G8Y4E5"/>